<feature type="region of interest" description="Disordered" evidence="1">
    <location>
        <begin position="483"/>
        <end position="502"/>
    </location>
</feature>
<sequence length="812" mass="91530">MNGSSVEHNTNSFTTNREQVILSLLNSFLPILNSIDEPTVDENDGKLNPRYQSKEMDESVINFLDFVSAKFLLWIFDWYANSENLQTQLWTHFFYPTIRKYRSIFVSKSGTVSNSKQDAVRLSQNRKRFEKISKHIGHFYRDFIARSIEKFGITPQLTYVATILHLRLSTSIGDISPSNEKFTTILHWSAHNALCHLGDLSRYRSQALSKGTFEHAFTYYTAAFNINPSSGVPLNQLGNIAYSKEDIFSGVYYFVRSLSVDEPFPNGNDNLRIVLKKLMRIKDNTLDQTYIEGVDETKVKVTLMRLLQLYATFYVPSKNTKSPELAQIIQEELTDELFELAKEGIIFEESFVKLGIISVSFPWLLEQRDGTNSASSDTSLGLTLKIFEKILSAAVYVFASKSEEDEAYKRLLPVLRIYLDWLHKLPVMLLQEQTRFTVIFKKTVLVLEHLRNNHGFKFDIVTAVGRSNWDKFDEFARKNNAPISDSDIDSDDEKSSKSQNVGKSYNTEKIYEETQSLGLLAINGGLDDIPTGLEEQNSNTDYRVQCLLFSGIELGRLGLCVEINEFAGDLAEFKYVESMISDENLAALMSASNFKTDHANAPSNPQSGSPSLSFSPPAHSTVNEEGSYDESVKREPKTSALQQQQIQPQSTIKLSEKNMEERQALFMRRPGSTAQLVNASASPKFLKKLRALEYKGAAQNGINPNGGRSKKSINKDKTACQTMQPAGSRPNHASGNNGNSKNKEGDALKKPSRRRRTRKDNDSQVPRPFVSDDPAVVTSPVLERLDNNGYASEDDEDEEEEIVFLGRRAAAT</sequence>
<evidence type="ECO:0000256" key="1">
    <source>
        <dbReference type="SAM" id="MobiDB-lite"/>
    </source>
</evidence>
<dbReference type="InterPro" id="IPR045153">
    <property type="entry name" value="Est1/Ebs1-like"/>
</dbReference>
<dbReference type="Pfam" id="PF10373">
    <property type="entry name" value="EST1_DNA_bind"/>
    <property type="match status" value="1"/>
</dbReference>
<feature type="compositionally biased region" description="Polar residues" evidence="1">
    <location>
        <begin position="601"/>
        <end position="624"/>
    </location>
</feature>
<dbReference type="InterPro" id="IPR019458">
    <property type="entry name" value="Est1-like_N"/>
</dbReference>
<protein>
    <recommendedName>
        <fullName evidence="6">DNA/RNA-binding domain-containing protein</fullName>
    </recommendedName>
</protein>
<dbReference type="AlphaFoldDB" id="A0A0J9X5I0"/>
<evidence type="ECO:0008006" key="6">
    <source>
        <dbReference type="Google" id="ProtNLM"/>
    </source>
</evidence>
<feature type="region of interest" description="Disordered" evidence="1">
    <location>
        <begin position="597"/>
        <end position="655"/>
    </location>
</feature>
<dbReference type="STRING" id="1173061.A0A0J9X5I0"/>
<dbReference type="GO" id="GO:0005697">
    <property type="term" value="C:telomerase holoenzyme complex"/>
    <property type="evidence" value="ECO:0007669"/>
    <property type="project" value="TreeGrafter"/>
</dbReference>
<name>A0A0J9X5I0_GEOCN</name>
<dbReference type="Proteomes" id="UP000242525">
    <property type="component" value="Unassembled WGS sequence"/>
</dbReference>
<feature type="region of interest" description="Disordered" evidence="1">
    <location>
        <begin position="698"/>
        <end position="812"/>
    </location>
</feature>
<dbReference type="Pfam" id="PF10374">
    <property type="entry name" value="EST1"/>
    <property type="match status" value="1"/>
</dbReference>
<dbReference type="GO" id="GO:0000184">
    <property type="term" value="P:nuclear-transcribed mRNA catabolic process, nonsense-mediated decay"/>
    <property type="evidence" value="ECO:0007669"/>
    <property type="project" value="TreeGrafter"/>
</dbReference>
<dbReference type="PANTHER" id="PTHR15696:SF0">
    <property type="entry name" value="TELOMERASE-BINDING PROTEIN EST1A"/>
    <property type="match status" value="1"/>
</dbReference>
<feature type="compositionally biased region" description="Acidic residues" evidence="1">
    <location>
        <begin position="792"/>
        <end position="802"/>
    </location>
</feature>
<keyword evidence="5" id="KW-1185">Reference proteome</keyword>
<dbReference type="InterPro" id="IPR018834">
    <property type="entry name" value="DNA/RNA-bd_Est1-type"/>
</dbReference>
<accession>A0A0J9X5I0</accession>
<feature type="domain" description="Telomerase activating protein Est1-like N-terminal" evidence="3">
    <location>
        <begin position="85"/>
        <end position="207"/>
    </location>
</feature>
<gene>
    <name evidence="4" type="ORF">BN980_GECA02s04707g</name>
</gene>
<dbReference type="SUPFAM" id="SSF48452">
    <property type="entry name" value="TPR-like"/>
    <property type="match status" value="1"/>
</dbReference>
<reference evidence="4" key="1">
    <citation type="submission" date="2014-03" db="EMBL/GenBank/DDBJ databases">
        <authorList>
            <person name="Casaregola S."/>
        </authorList>
    </citation>
    <scope>NUCLEOTIDE SEQUENCE [LARGE SCALE GENOMIC DNA]</scope>
    <source>
        <strain evidence="4">CLIB 918</strain>
    </source>
</reference>
<dbReference type="PANTHER" id="PTHR15696">
    <property type="entry name" value="SMG-7 SUPPRESSOR WITH MORPHOLOGICAL EFFECT ON GENITALIA PROTEIN 7"/>
    <property type="match status" value="1"/>
</dbReference>
<evidence type="ECO:0000259" key="3">
    <source>
        <dbReference type="Pfam" id="PF10374"/>
    </source>
</evidence>
<dbReference type="GO" id="GO:0042162">
    <property type="term" value="F:telomeric DNA binding"/>
    <property type="evidence" value="ECO:0007669"/>
    <property type="project" value="TreeGrafter"/>
</dbReference>
<evidence type="ECO:0000313" key="5">
    <source>
        <dbReference type="Proteomes" id="UP000242525"/>
    </source>
</evidence>
<evidence type="ECO:0000313" key="4">
    <source>
        <dbReference type="EMBL" id="CDO52025.1"/>
    </source>
</evidence>
<dbReference type="GO" id="GO:0070034">
    <property type="term" value="F:telomerase RNA binding"/>
    <property type="evidence" value="ECO:0007669"/>
    <property type="project" value="TreeGrafter"/>
</dbReference>
<feature type="domain" description="DNA/RNA-binding" evidence="2">
    <location>
        <begin position="216"/>
        <end position="444"/>
    </location>
</feature>
<dbReference type="EMBL" id="CCBN010000002">
    <property type="protein sequence ID" value="CDO52025.1"/>
    <property type="molecule type" value="Genomic_DNA"/>
</dbReference>
<dbReference type="InterPro" id="IPR011990">
    <property type="entry name" value="TPR-like_helical_dom_sf"/>
</dbReference>
<proteinExistence type="predicted"/>
<organism evidence="4 5">
    <name type="scientific">Geotrichum candidum</name>
    <name type="common">Oospora lactis</name>
    <name type="synonym">Dipodascus geotrichum</name>
    <dbReference type="NCBI Taxonomy" id="1173061"/>
    <lineage>
        <taxon>Eukaryota</taxon>
        <taxon>Fungi</taxon>
        <taxon>Dikarya</taxon>
        <taxon>Ascomycota</taxon>
        <taxon>Saccharomycotina</taxon>
        <taxon>Dipodascomycetes</taxon>
        <taxon>Dipodascales</taxon>
        <taxon>Dipodascaceae</taxon>
        <taxon>Geotrichum</taxon>
    </lineage>
</organism>
<dbReference type="OrthoDB" id="69928at2759"/>
<comment type="caution">
    <text evidence="4">The sequence shown here is derived from an EMBL/GenBank/DDBJ whole genome shotgun (WGS) entry which is preliminary data.</text>
</comment>
<dbReference type="Gene3D" id="1.25.40.10">
    <property type="entry name" value="Tetratricopeptide repeat domain"/>
    <property type="match status" value="1"/>
</dbReference>
<evidence type="ECO:0000259" key="2">
    <source>
        <dbReference type="Pfam" id="PF10373"/>
    </source>
</evidence>